<keyword evidence="1 4" id="KW-0479">Metal-binding</keyword>
<proteinExistence type="predicted"/>
<dbReference type="SUPFAM" id="SSF49599">
    <property type="entry name" value="TRAF domain-like"/>
    <property type="match status" value="2"/>
</dbReference>
<keyword evidence="3 4" id="KW-0862">Zinc</keyword>
<dbReference type="VEuPathDB" id="CryptoDB:Cvel_5326"/>
<dbReference type="PANTHER" id="PTHR10131:SF94">
    <property type="entry name" value="TNF RECEPTOR-ASSOCIATED FACTOR 4"/>
    <property type="match status" value="1"/>
</dbReference>
<feature type="domain" description="TRAF-type" evidence="6">
    <location>
        <begin position="225"/>
        <end position="270"/>
    </location>
</feature>
<dbReference type="AlphaFoldDB" id="A0A0G4GWT3"/>
<evidence type="ECO:0000256" key="2">
    <source>
        <dbReference type="ARBA" id="ARBA00022771"/>
    </source>
</evidence>
<feature type="region of interest" description="Disordered" evidence="5">
    <location>
        <begin position="515"/>
        <end position="569"/>
    </location>
</feature>
<evidence type="ECO:0000256" key="4">
    <source>
        <dbReference type="PROSITE-ProRule" id="PRU00207"/>
    </source>
</evidence>
<dbReference type="Pfam" id="PF02176">
    <property type="entry name" value="zf-TRAF"/>
    <property type="match status" value="3"/>
</dbReference>
<gene>
    <name evidence="7" type="ORF">Cvel_5326</name>
</gene>
<protein>
    <recommendedName>
        <fullName evidence="6">TRAF-type domain-containing protein</fullName>
    </recommendedName>
</protein>
<dbReference type="InterPro" id="IPR013083">
    <property type="entry name" value="Znf_RING/FYVE/PHD"/>
</dbReference>
<feature type="zinc finger region" description="TRAF-type" evidence="4">
    <location>
        <begin position="140"/>
        <end position="185"/>
    </location>
</feature>
<dbReference type="GO" id="GO:0008270">
    <property type="term" value="F:zinc ion binding"/>
    <property type="evidence" value="ECO:0007669"/>
    <property type="project" value="UniProtKB-KW"/>
</dbReference>
<sequence>MKVHVERDCTIPLDCPQLCGQTLARHLLRRHRETDCPNVGCPHECGSFLPRDALETHIQDCPNVLVACPTNVCEEMLRRSAVQLHLDRFCLYVSIQCLLGCGYESPRGSMDFHVTEDCPEILEACPHECGAIQRRGDLDTHIADECPTVREPCPHWCGRRLHRFALQDHIEEECEGVRVPCPFECGLNPRRGMLHVHILRECPEAVVDCKLECGAQIKRRLVFEHQNDECPKKPVECPNLCGESPCRESLNAHLEERCPRTLLTCSVPRCGLVLERAAMVKHEEKCRQLREKRNNGEPGMVLHLGWSLSDFESAVSSKKEVYESDVFFFQGVPRVLLFYPRGIGIEHYSTVVPWEHAALFVAGPDKDGQRAVTCDISVAVVRSGKGIRVENVLWNRLAAHESENREGRPEGFLELGNACGFPFLCSTSELVRVSQLSESDTLTVEITLSLRKKLKEKENPTMQDLINMTASPRATVLKNLVSVCKKSKGWGKGKGGSSFLPGRALVCARGETFARQRESRGQQERERETCRSLHLQSSLRQAAEGEESLSGRGPVVEGGKREMNDRIPPEGMDFEYLELERLKTELRIQLRELDLGGLAKDASVPTTLKEALACPQDVIAQLARKGQKEGTPFMEGGQTPSSFCPVCVLIPQSRFERLPKNSRVRYTGPELTDPKSGGRTLLRPGDVGVVQGRYNGGFLRTTFTVDSRVGFFKILSNNLGPSFAWPSDWPELPKLEGESSEGDLEYIRHVQLSVCGKSPWTRLGASAYASAILHERMRRRDNPPSPVDDSESDHASDPDRHGRVPPSRYGTGTEGQ</sequence>
<dbReference type="PANTHER" id="PTHR10131">
    <property type="entry name" value="TNF RECEPTOR ASSOCIATED FACTOR"/>
    <property type="match status" value="1"/>
</dbReference>
<evidence type="ECO:0000256" key="3">
    <source>
        <dbReference type="ARBA" id="ARBA00022833"/>
    </source>
</evidence>
<dbReference type="InterPro" id="IPR001293">
    <property type="entry name" value="Znf_TRAF"/>
</dbReference>
<reference evidence="7" key="1">
    <citation type="submission" date="2014-11" db="EMBL/GenBank/DDBJ databases">
        <authorList>
            <person name="Otto D Thomas"/>
            <person name="Naeem Raeece"/>
        </authorList>
    </citation>
    <scope>NUCLEOTIDE SEQUENCE</scope>
</reference>
<keyword evidence="2 4" id="KW-0863">Zinc-finger</keyword>
<feature type="zinc finger region" description="TRAF-type" evidence="4">
    <location>
        <begin position="225"/>
        <end position="270"/>
    </location>
</feature>
<feature type="domain" description="TRAF-type" evidence="6">
    <location>
        <begin position="140"/>
        <end position="185"/>
    </location>
</feature>
<name>A0A0G4GWT3_9ALVE</name>
<dbReference type="GO" id="GO:0043122">
    <property type="term" value="P:regulation of canonical NF-kappaB signal transduction"/>
    <property type="evidence" value="ECO:0007669"/>
    <property type="project" value="TreeGrafter"/>
</dbReference>
<evidence type="ECO:0000259" key="6">
    <source>
        <dbReference type="PROSITE" id="PS50145"/>
    </source>
</evidence>
<evidence type="ECO:0000256" key="5">
    <source>
        <dbReference type="SAM" id="MobiDB-lite"/>
    </source>
</evidence>
<feature type="zinc finger region" description="TRAF-type" evidence="4">
    <location>
        <begin position="56"/>
        <end position="110"/>
    </location>
</feature>
<accession>A0A0G4GWT3</accession>
<feature type="compositionally biased region" description="Basic and acidic residues" evidence="5">
    <location>
        <begin position="792"/>
        <end position="802"/>
    </location>
</feature>
<dbReference type="Gene3D" id="3.30.40.10">
    <property type="entry name" value="Zinc/RING finger domain, C3HC4 (zinc finger)"/>
    <property type="match status" value="4"/>
</dbReference>
<dbReference type="PROSITE" id="PS50145">
    <property type="entry name" value="ZF_TRAF"/>
    <property type="match status" value="3"/>
</dbReference>
<organism evidence="7">
    <name type="scientific">Chromera velia CCMP2878</name>
    <dbReference type="NCBI Taxonomy" id="1169474"/>
    <lineage>
        <taxon>Eukaryota</taxon>
        <taxon>Sar</taxon>
        <taxon>Alveolata</taxon>
        <taxon>Colpodellida</taxon>
        <taxon>Chromeraceae</taxon>
        <taxon>Chromera</taxon>
    </lineage>
</organism>
<evidence type="ECO:0000313" key="7">
    <source>
        <dbReference type="EMBL" id="CEM35451.1"/>
    </source>
</evidence>
<evidence type="ECO:0000256" key="1">
    <source>
        <dbReference type="ARBA" id="ARBA00022723"/>
    </source>
</evidence>
<feature type="compositionally biased region" description="Basic and acidic residues" evidence="5">
    <location>
        <begin position="515"/>
        <end position="531"/>
    </location>
</feature>
<feature type="compositionally biased region" description="Basic and acidic residues" evidence="5">
    <location>
        <begin position="558"/>
        <end position="568"/>
    </location>
</feature>
<feature type="region of interest" description="Disordered" evidence="5">
    <location>
        <begin position="774"/>
        <end position="816"/>
    </location>
</feature>
<dbReference type="EMBL" id="CDMZ01001635">
    <property type="protein sequence ID" value="CEM35451.1"/>
    <property type="molecule type" value="Genomic_DNA"/>
</dbReference>
<feature type="domain" description="TRAF-type" evidence="6">
    <location>
        <begin position="56"/>
        <end position="110"/>
    </location>
</feature>